<dbReference type="InterPro" id="IPR011761">
    <property type="entry name" value="ATP-grasp"/>
</dbReference>
<organism evidence="3 4">
    <name type="scientific">Catellatospora chokoriensis</name>
    <dbReference type="NCBI Taxonomy" id="310353"/>
    <lineage>
        <taxon>Bacteria</taxon>
        <taxon>Bacillati</taxon>
        <taxon>Actinomycetota</taxon>
        <taxon>Actinomycetes</taxon>
        <taxon>Micromonosporales</taxon>
        <taxon>Micromonosporaceae</taxon>
        <taxon>Catellatospora</taxon>
    </lineage>
</organism>
<keyword evidence="1" id="KW-0547">Nucleotide-binding</keyword>
<dbReference type="Pfam" id="PF08443">
    <property type="entry name" value="RimK"/>
    <property type="match status" value="1"/>
</dbReference>
<dbReference type="GO" id="GO:0005524">
    <property type="term" value="F:ATP binding"/>
    <property type="evidence" value="ECO:0007669"/>
    <property type="project" value="UniProtKB-UniRule"/>
</dbReference>
<evidence type="ECO:0000256" key="1">
    <source>
        <dbReference type="PROSITE-ProRule" id="PRU00409"/>
    </source>
</evidence>
<comment type="caution">
    <text evidence="3">The sequence shown here is derived from an EMBL/GenBank/DDBJ whole genome shotgun (WGS) entry which is preliminary data.</text>
</comment>
<dbReference type="Gene3D" id="3.30.470.20">
    <property type="entry name" value="ATP-grasp fold, B domain"/>
    <property type="match status" value="1"/>
</dbReference>
<proteinExistence type="predicted"/>
<name>A0A8J3NXB0_9ACTN</name>
<dbReference type="PROSITE" id="PS50975">
    <property type="entry name" value="ATP_GRASP"/>
    <property type="match status" value="1"/>
</dbReference>
<reference evidence="3 4" key="1">
    <citation type="submission" date="2021-01" db="EMBL/GenBank/DDBJ databases">
        <title>Whole genome shotgun sequence of Catellatospora chokoriensis NBRC 107358.</title>
        <authorList>
            <person name="Komaki H."/>
            <person name="Tamura T."/>
        </authorList>
    </citation>
    <scope>NUCLEOTIDE SEQUENCE [LARGE SCALE GENOMIC DNA]</scope>
    <source>
        <strain evidence="3 4">NBRC 107358</strain>
    </source>
</reference>
<sequence length="289" mass="31982">MVCAELDRLGLAYVMLHQRRFAHTRIDLEVVDGQLAGRLTVDGTSLSCAGVTGVYTRLMDWRQLPEVVGGGDDVAAHARQWHEVISTWIEIHPGRVMNRAAATASNQSKPYQAQLITQTGFLTPPTLITNVPDEVRAFKSQHGQVIYKSISGVRSIVRLLDDDALSRLARIRWCPVQFQRYLRGTNVRVHVVSGEVFATRITTDGVDYRYARRYGGRTDLTPWALPDELAQRCVHLAARLGLELAGIDLLLADDGGTYCFEVNPGPAFSFYEANTGQPIAHAIALALSR</sequence>
<keyword evidence="1" id="KW-0067">ATP-binding</keyword>
<evidence type="ECO:0000313" key="3">
    <source>
        <dbReference type="EMBL" id="GIF94130.1"/>
    </source>
</evidence>
<dbReference type="EMBL" id="BONG01000083">
    <property type="protein sequence ID" value="GIF94130.1"/>
    <property type="molecule type" value="Genomic_DNA"/>
</dbReference>
<gene>
    <name evidence="3" type="ORF">Cch02nite_75740</name>
</gene>
<dbReference type="SUPFAM" id="SSF56059">
    <property type="entry name" value="Glutathione synthetase ATP-binding domain-like"/>
    <property type="match status" value="1"/>
</dbReference>
<dbReference type="InterPro" id="IPR013651">
    <property type="entry name" value="ATP-grasp_RimK-type"/>
</dbReference>
<protein>
    <submittedName>
        <fullName evidence="3">ATP-grasp ribosomal peptide maturase</fullName>
    </submittedName>
</protein>
<dbReference type="Proteomes" id="UP000619293">
    <property type="component" value="Unassembled WGS sequence"/>
</dbReference>
<dbReference type="GO" id="GO:0046872">
    <property type="term" value="F:metal ion binding"/>
    <property type="evidence" value="ECO:0007669"/>
    <property type="project" value="InterPro"/>
</dbReference>
<accession>A0A8J3NXB0</accession>
<dbReference type="PANTHER" id="PTHR21621:SF4">
    <property type="entry name" value="GLUTATHIONE SYNTHETASE"/>
    <property type="match status" value="1"/>
</dbReference>
<evidence type="ECO:0000259" key="2">
    <source>
        <dbReference type="PROSITE" id="PS50975"/>
    </source>
</evidence>
<keyword evidence="4" id="KW-1185">Reference proteome</keyword>
<dbReference type="GO" id="GO:0004363">
    <property type="term" value="F:glutathione synthase activity"/>
    <property type="evidence" value="ECO:0007669"/>
    <property type="project" value="TreeGrafter"/>
</dbReference>
<dbReference type="AlphaFoldDB" id="A0A8J3NXB0"/>
<dbReference type="GO" id="GO:0005737">
    <property type="term" value="C:cytoplasm"/>
    <property type="evidence" value="ECO:0007669"/>
    <property type="project" value="TreeGrafter"/>
</dbReference>
<feature type="domain" description="ATP-grasp" evidence="2">
    <location>
        <begin position="113"/>
        <end position="288"/>
    </location>
</feature>
<evidence type="ECO:0000313" key="4">
    <source>
        <dbReference type="Proteomes" id="UP000619293"/>
    </source>
</evidence>
<dbReference type="PANTHER" id="PTHR21621">
    <property type="entry name" value="RIBOSOMAL PROTEIN S6 MODIFICATION PROTEIN"/>
    <property type="match status" value="1"/>
</dbReference>